<gene>
    <name evidence="1" type="ORF">J2125_000339</name>
</gene>
<accession>A0ABS4P3B1</accession>
<organism evidence="1 2">
    <name type="scientific">Winslowiella toletana</name>
    <dbReference type="NCBI Taxonomy" id="92490"/>
    <lineage>
        <taxon>Bacteria</taxon>
        <taxon>Pseudomonadati</taxon>
        <taxon>Pseudomonadota</taxon>
        <taxon>Gammaproteobacteria</taxon>
        <taxon>Enterobacterales</taxon>
        <taxon>Erwiniaceae</taxon>
        <taxon>Winslowiella</taxon>
    </lineage>
</organism>
<evidence type="ECO:0000313" key="2">
    <source>
        <dbReference type="Proteomes" id="UP001195624"/>
    </source>
</evidence>
<evidence type="ECO:0000313" key="1">
    <source>
        <dbReference type="EMBL" id="MBP2167147.1"/>
    </source>
</evidence>
<proteinExistence type="predicted"/>
<sequence>MSLTGCYKEEKCRQKNNIAADNIIFVVLLRRFFAIARCSREIVAAMWTNQRLIFADFRRELLMRMRAGGAFYLPGAGAKEK</sequence>
<dbReference type="Proteomes" id="UP001195624">
    <property type="component" value="Unassembled WGS sequence"/>
</dbReference>
<name>A0ABS4P3B1_9GAMM</name>
<protein>
    <submittedName>
        <fullName evidence="1">Uncharacterized protein</fullName>
    </submittedName>
</protein>
<keyword evidence="2" id="KW-1185">Reference proteome</keyword>
<dbReference type="EMBL" id="JAGGMQ010000001">
    <property type="protein sequence ID" value="MBP2167147.1"/>
    <property type="molecule type" value="Genomic_DNA"/>
</dbReference>
<reference evidence="2" key="1">
    <citation type="submission" date="2023-07" db="EMBL/GenBank/DDBJ databases">
        <title>Genome mining of underrepresented organisms for secondary metabolites.</title>
        <authorList>
            <person name="D'Agostino P.M."/>
        </authorList>
    </citation>
    <scope>NUCLEOTIDE SEQUENCE [LARGE SCALE GENOMIC DNA]</scope>
    <source>
        <strain evidence="2">WS4403</strain>
    </source>
</reference>
<comment type="caution">
    <text evidence="1">The sequence shown here is derived from an EMBL/GenBank/DDBJ whole genome shotgun (WGS) entry which is preliminary data.</text>
</comment>